<reference evidence="6" key="1">
    <citation type="submission" date="2024-02" db="EMBL/GenBank/DDBJ databases">
        <title>Tomenella chthoni gen. nov. sp. nov., a member of the family Jonesiaceae isolated from bat guano.</title>
        <authorList>
            <person name="Miller S.L."/>
            <person name="King J."/>
            <person name="Sankaranarayanan K."/>
            <person name="Lawson P.A."/>
        </authorList>
    </citation>
    <scope>NUCLEOTIDE SEQUENCE</scope>
    <source>
        <strain evidence="6">BS-20</strain>
    </source>
</reference>
<evidence type="ECO:0000259" key="5">
    <source>
        <dbReference type="Pfam" id="PF13407"/>
    </source>
</evidence>
<comment type="similarity">
    <text evidence="2">Belongs to the bacterial solute-binding protein 2 family.</text>
</comment>
<dbReference type="PANTHER" id="PTHR46847">
    <property type="entry name" value="D-ALLOSE-BINDING PERIPLASMIC PROTEIN-RELATED"/>
    <property type="match status" value="1"/>
</dbReference>
<evidence type="ECO:0000313" key="6">
    <source>
        <dbReference type="EMBL" id="XBH21738.1"/>
    </source>
</evidence>
<dbReference type="AlphaFoldDB" id="A0AAU7DWZ4"/>
<sequence>MSVGKRFNKIIGLAAVGTLAFSLAACSSDSGKTDGDAPSAGGDDKLVTVGFVAVGPEGAWRQANESNIQETFTKEAGFDLKYAPAANLDQKSQIDSFTSFVDEEVDIILLSATEGSGWEASLERAQEAEIPVVLIDRGIEPNNTDLYVTRIAPDNIEVSTSVATWATETFPQGANFFVLEGPAGVSVVNERNEGWNEVIGANSAFKSVGSQTANWSTEEAKSVFETVLKSNNNDIQMVFAQNDEMGLGAVQAVEEAGLTPGEDVKIATIDGTKSALEALAAGDLSFVAEYNPLFGETALDVVNKTLKGESVESYIIVPSLTFDSPEAASTALPDRKF</sequence>
<dbReference type="EMBL" id="CP146203">
    <property type="protein sequence ID" value="XBH21738.1"/>
    <property type="molecule type" value="Genomic_DNA"/>
</dbReference>
<evidence type="ECO:0000256" key="2">
    <source>
        <dbReference type="ARBA" id="ARBA00007639"/>
    </source>
</evidence>
<dbReference type="Pfam" id="PF13407">
    <property type="entry name" value="Peripla_BP_4"/>
    <property type="match status" value="1"/>
</dbReference>
<dbReference type="InterPro" id="IPR025997">
    <property type="entry name" value="SBP_2_dom"/>
</dbReference>
<accession>A0AAU7DWZ4</accession>
<dbReference type="GO" id="GO:0030313">
    <property type="term" value="C:cell envelope"/>
    <property type="evidence" value="ECO:0007669"/>
    <property type="project" value="UniProtKB-SubCell"/>
</dbReference>
<gene>
    <name evidence="6" type="ORF">V5R04_00480</name>
</gene>
<evidence type="ECO:0000256" key="4">
    <source>
        <dbReference type="SAM" id="SignalP"/>
    </source>
</evidence>
<name>A0AAU7DWZ4_9MICO</name>
<feature type="domain" description="Periplasmic binding protein" evidence="5">
    <location>
        <begin position="50"/>
        <end position="309"/>
    </location>
</feature>
<keyword evidence="3 4" id="KW-0732">Signal</keyword>
<dbReference type="CDD" id="cd06309">
    <property type="entry name" value="PBP1_galactofuranose_YtfQ-like"/>
    <property type="match status" value="1"/>
</dbReference>
<evidence type="ECO:0000256" key="1">
    <source>
        <dbReference type="ARBA" id="ARBA00004196"/>
    </source>
</evidence>
<protein>
    <submittedName>
        <fullName evidence="6">ABC transporter substrate-binding protein</fullName>
    </submittedName>
</protein>
<dbReference type="Gene3D" id="3.40.50.2300">
    <property type="match status" value="2"/>
</dbReference>
<dbReference type="PANTHER" id="PTHR46847:SF3">
    <property type="entry name" value="GALACTOFURANOSE-BINDING PROTEIN YTFQ"/>
    <property type="match status" value="1"/>
</dbReference>
<evidence type="ECO:0000256" key="3">
    <source>
        <dbReference type="ARBA" id="ARBA00022729"/>
    </source>
</evidence>
<feature type="chain" id="PRO_5043907693" evidence="4">
    <location>
        <begin position="25"/>
        <end position="337"/>
    </location>
</feature>
<dbReference type="InterPro" id="IPR028082">
    <property type="entry name" value="Peripla_BP_I"/>
</dbReference>
<dbReference type="PROSITE" id="PS51257">
    <property type="entry name" value="PROKAR_LIPOPROTEIN"/>
    <property type="match status" value="1"/>
</dbReference>
<dbReference type="SUPFAM" id="SSF53822">
    <property type="entry name" value="Periplasmic binding protein-like I"/>
    <property type="match status" value="1"/>
</dbReference>
<comment type="subcellular location">
    <subcellularLocation>
        <location evidence="1">Cell envelope</location>
    </subcellularLocation>
</comment>
<feature type="signal peptide" evidence="4">
    <location>
        <begin position="1"/>
        <end position="24"/>
    </location>
</feature>
<proteinExistence type="inferred from homology"/>
<organism evidence="6">
    <name type="scientific">Jonesiaceae bacterium BS-20</name>
    <dbReference type="NCBI Taxonomy" id="3120821"/>
    <lineage>
        <taxon>Bacteria</taxon>
        <taxon>Bacillati</taxon>
        <taxon>Actinomycetota</taxon>
        <taxon>Actinomycetes</taxon>
        <taxon>Micrococcales</taxon>
        <taxon>Jonesiaceae</taxon>
    </lineage>
</organism>
<dbReference type="GO" id="GO:0030246">
    <property type="term" value="F:carbohydrate binding"/>
    <property type="evidence" value="ECO:0007669"/>
    <property type="project" value="UniProtKB-ARBA"/>
</dbReference>